<feature type="chain" id="PRO_5005328564" evidence="1">
    <location>
        <begin position="20"/>
        <end position="209"/>
    </location>
</feature>
<dbReference type="AlphaFoldDB" id="A0A0K0EMT5"/>
<organism evidence="4">
    <name type="scientific">Strongyloides stercoralis</name>
    <name type="common">Threadworm</name>
    <dbReference type="NCBI Taxonomy" id="6248"/>
    <lineage>
        <taxon>Eukaryota</taxon>
        <taxon>Metazoa</taxon>
        <taxon>Ecdysozoa</taxon>
        <taxon>Nematoda</taxon>
        <taxon>Chromadorea</taxon>
        <taxon>Rhabditida</taxon>
        <taxon>Tylenchina</taxon>
        <taxon>Panagrolaimomorpha</taxon>
        <taxon>Strongyloidoidea</taxon>
        <taxon>Strongyloididae</taxon>
        <taxon>Strongyloides</taxon>
    </lineage>
</organism>
<dbReference type="GO" id="GO:0016020">
    <property type="term" value="C:membrane"/>
    <property type="evidence" value="ECO:0007669"/>
    <property type="project" value="InterPro"/>
</dbReference>
<feature type="signal peptide" evidence="1">
    <location>
        <begin position="1"/>
        <end position="19"/>
    </location>
</feature>
<sequence length="209" mass="24099">MQFFNGFLFLNLIFISSFSINGHTFEDIIIERPIRRIDARELFVEYYNNEAPVIGKATDITLQLTIYNFQTRQNEGGKEGIIFIKIHQSWKDHRFTFKGRVTSLPDLEERIWKPNICVTNAIDDKTISKNVDIFENSTVSYTQLKQLSFPVINGNVTINFEDIPLTTNEVKNTISISEVILNPSVSTKVSYQIENKNTLNMVSLILKIK</sequence>
<dbReference type="WBParaSite" id="TCONS_00000388.p1">
    <property type="protein sequence ID" value="TCONS_00000388.p1"/>
    <property type="gene ID" value="XLOC_000401"/>
</dbReference>
<feature type="domain" description="Neurotransmitter-gated ion-channel ligand-binding" evidence="2">
    <location>
        <begin position="40"/>
        <end position="143"/>
    </location>
</feature>
<evidence type="ECO:0000259" key="2">
    <source>
        <dbReference type="Pfam" id="PF02931"/>
    </source>
</evidence>
<keyword evidence="1" id="KW-0732">Signal</keyword>
<dbReference type="Pfam" id="PF02931">
    <property type="entry name" value="Neur_chan_LBD"/>
    <property type="match status" value="1"/>
</dbReference>
<dbReference type="Proteomes" id="UP000035681">
    <property type="component" value="Unplaced"/>
</dbReference>
<accession>A0A0K0EMT5</accession>
<protein>
    <submittedName>
        <fullName evidence="4 5">Neur_chan_LBD domain-containing protein</fullName>
    </submittedName>
</protein>
<keyword evidence="3" id="KW-1185">Reference proteome</keyword>
<evidence type="ECO:0000256" key="1">
    <source>
        <dbReference type="SAM" id="SignalP"/>
    </source>
</evidence>
<dbReference type="InterPro" id="IPR006202">
    <property type="entry name" value="Neur_chan_lig-bd"/>
</dbReference>
<evidence type="ECO:0000313" key="3">
    <source>
        <dbReference type="Proteomes" id="UP000035681"/>
    </source>
</evidence>
<dbReference type="WBParaSite" id="SSTP_0001077300.1">
    <property type="protein sequence ID" value="SSTP_0001077300.1"/>
    <property type="gene ID" value="SSTP_0001077300"/>
</dbReference>
<dbReference type="Gene3D" id="2.70.170.10">
    <property type="entry name" value="Neurotransmitter-gated ion-channel ligand-binding domain"/>
    <property type="match status" value="1"/>
</dbReference>
<proteinExistence type="predicted"/>
<evidence type="ECO:0000313" key="5">
    <source>
        <dbReference type="WBParaSite" id="TCONS_00000388.p1"/>
    </source>
</evidence>
<dbReference type="SUPFAM" id="SSF63712">
    <property type="entry name" value="Nicotinic receptor ligand binding domain-like"/>
    <property type="match status" value="1"/>
</dbReference>
<dbReference type="GO" id="GO:0005230">
    <property type="term" value="F:extracellular ligand-gated monoatomic ion channel activity"/>
    <property type="evidence" value="ECO:0007669"/>
    <property type="project" value="InterPro"/>
</dbReference>
<evidence type="ECO:0000313" key="4">
    <source>
        <dbReference type="WBParaSite" id="SSTP_0001077300.1"/>
    </source>
</evidence>
<reference evidence="4" key="1">
    <citation type="submission" date="2015-08" db="UniProtKB">
        <authorList>
            <consortium name="WormBaseParasite"/>
        </authorList>
    </citation>
    <scope>IDENTIFICATION</scope>
</reference>
<name>A0A0K0EMT5_STRER</name>
<dbReference type="InterPro" id="IPR036734">
    <property type="entry name" value="Neur_chan_lig-bd_sf"/>
</dbReference>